<keyword evidence="17" id="KW-1208">Phospholipid metabolism</keyword>
<feature type="transmembrane region" description="Helical" evidence="19">
    <location>
        <begin position="20"/>
        <end position="53"/>
    </location>
</feature>
<evidence type="ECO:0000256" key="7">
    <source>
        <dbReference type="ARBA" id="ARBA00019373"/>
    </source>
</evidence>
<keyword evidence="11 18" id="KW-0812">Transmembrane</keyword>
<dbReference type="PROSITE" id="PS01315">
    <property type="entry name" value="CDS"/>
    <property type="match status" value="1"/>
</dbReference>
<keyword evidence="12 18" id="KW-0548">Nucleotidyltransferase</keyword>
<dbReference type="RefSeq" id="WP_207790610.1">
    <property type="nucleotide sequence ID" value="NZ_JAGSGB010000002.1"/>
</dbReference>
<keyword evidence="9" id="KW-0444">Lipid biosynthesis</keyword>
<keyword evidence="14" id="KW-0443">Lipid metabolism</keyword>
<evidence type="ECO:0000256" key="13">
    <source>
        <dbReference type="ARBA" id="ARBA00022989"/>
    </source>
</evidence>
<comment type="pathway">
    <text evidence="4">Lipid metabolism.</text>
</comment>
<evidence type="ECO:0000256" key="11">
    <source>
        <dbReference type="ARBA" id="ARBA00022692"/>
    </source>
</evidence>
<evidence type="ECO:0000256" key="16">
    <source>
        <dbReference type="ARBA" id="ARBA00023209"/>
    </source>
</evidence>
<evidence type="ECO:0000256" key="1">
    <source>
        <dbReference type="ARBA" id="ARBA00001698"/>
    </source>
</evidence>
<evidence type="ECO:0000256" key="10">
    <source>
        <dbReference type="ARBA" id="ARBA00022679"/>
    </source>
</evidence>
<evidence type="ECO:0000313" key="20">
    <source>
        <dbReference type="EMBL" id="MBZ6378598.1"/>
    </source>
</evidence>
<feature type="transmembrane region" description="Helical" evidence="19">
    <location>
        <begin position="108"/>
        <end position="126"/>
    </location>
</feature>
<evidence type="ECO:0000256" key="2">
    <source>
        <dbReference type="ARBA" id="ARBA00004651"/>
    </source>
</evidence>
<dbReference type="EC" id="2.7.7.41" evidence="6 18"/>
<evidence type="ECO:0000256" key="17">
    <source>
        <dbReference type="ARBA" id="ARBA00023264"/>
    </source>
</evidence>
<feature type="transmembrane region" description="Helical" evidence="19">
    <location>
        <begin position="196"/>
        <end position="216"/>
    </location>
</feature>
<evidence type="ECO:0000256" key="8">
    <source>
        <dbReference type="ARBA" id="ARBA00022475"/>
    </source>
</evidence>
<accession>A0ABS7WJL9</accession>
<keyword evidence="13 19" id="KW-1133">Transmembrane helix</keyword>
<comment type="caution">
    <text evidence="20">The sequence shown here is derived from an EMBL/GenBank/DDBJ whole genome shotgun (WGS) entry which is preliminary data.</text>
</comment>
<dbReference type="PANTHER" id="PTHR46382:SF1">
    <property type="entry name" value="PHOSPHATIDATE CYTIDYLYLTRANSFERASE"/>
    <property type="match status" value="1"/>
</dbReference>
<evidence type="ECO:0000256" key="9">
    <source>
        <dbReference type="ARBA" id="ARBA00022516"/>
    </source>
</evidence>
<evidence type="ECO:0000256" key="19">
    <source>
        <dbReference type="SAM" id="Phobius"/>
    </source>
</evidence>
<keyword evidence="21" id="KW-1185">Reference proteome</keyword>
<name>A0ABS7WJL9_9SPHN</name>
<reference evidence="20 21" key="1">
    <citation type="submission" date="2021-04" db="EMBL/GenBank/DDBJ databases">
        <authorList>
            <person name="Pira H."/>
            <person name="Risdian C."/>
            <person name="Wink J."/>
        </authorList>
    </citation>
    <scope>NUCLEOTIDE SEQUENCE [LARGE SCALE GENOMIC DNA]</scope>
    <source>
        <strain evidence="20 21">DSM 107782</strain>
    </source>
</reference>
<dbReference type="Proteomes" id="UP000824621">
    <property type="component" value="Unassembled WGS sequence"/>
</dbReference>
<dbReference type="Pfam" id="PF01148">
    <property type="entry name" value="CTP_transf_1"/>
    <property type="match status" value="1"/>
</dbReference>
<comment type="subcellular location">
    <subcellularLocation>
        <location evidence="2">Cell membrane</location>
        <topology evidence="2">Multi-pass membrane protein</topology>
    </subcellularLocation>
</comment>
<comment type="pathway">
    <text evidence="3 18">Phospholipid metabolism; CDP-diacylglycerol biosynthesis; CDP-diacylglycerol from sn-glycerol 3-phosphate: step 3/3.</text>
</comment>
<dbReference type="EMBL" id="JAGSGB010000002">
    <property type="protein sequence ID" value="MBZ6378598.1"/>
    <property type="molecule type" value="Genomic_DNA"/>
</dbReference>
<proteinExistence type="inferred from homology"/>
<feature type="transmembrane region" description="Helical" evidence="19">
    <location>
        <begin position="170"/>
        <end position="190"/>
    </location>
</feature>
<dbReference type="PANTHER" id="PTHR46382">
    <property type="entry name" value="PHOSPHATIDATE CYTIDYLYLTRANSFERASE"/>
    <property type="match status" value="1"/>
</dbReference>
<comment type="catalytic activity">
    <reaction evidence="1 18">
        <text>a 1,2-diacyl-sn-glycero-3-phosphate + CTP + H(+) = a CDP-1,2-diacyl-sn-glycerol + diphosphate</text>
        <dbReference type="Rhea" id="RHEA:16229"/>
        <dbReference type="ChEBI" id="CHEBI:15378"/>
        <dbReference type="ChEBI" id="CHEBI:33019"/>
        <dbReference type="ChEBI" id="CHEBI:37563"/>
        <dbReference type="ChEBI" id="CHEBI:58332"/>
        <dbReference type="ChEBI" id="CHEBI:58608"/>
        <dbReference type="EC" id="2.7.7.41"/>
    </reaction>
</comment>
<dbReference type="GO" id="GO:0004605">
    <property type="term" value="F:phosphatidate cytidylyltransferase activity"/>
    <property type="evidence" value="ECO:0007669"/>
    <property type="project" value="UniProtKB-EC"/>
</dbReference>
<keyword evidence="16" id="KW-0594">Phospholipid biosynthesis</keyword>
<protein>
    <recommendedName>
        <fullName evidence="7 18">Phosphatidate cytidylyltransferase</fullName>
        <ecNumber evidence="6 18">2.7.7.41</ecNumber>
    </recommendedName>
</protein>
<sequence length="262" mass="27399">MAASEKPSLRVRYKDLQPRVIVGLALIAIALLGGWQGGLVFNFMIGLAALLMFREWTRMHLLRRALRLGGFVGLAGAVVLANEGFFLYAFAAVGVTALGYFRRPAAGVGALYCGIPAIALVWLRAQDQGYELLIWTLAIVWATDIGAYFAGRTIGGPKLAPKISPSKTWAGLFGGMAASGLTGALLAIIFPLPFAVSLSAALAAGLAVAAQVGDFYESHVKRKAGVKDSGNLLPGHGGILDRLDGLVPVSVLVAGAVWAAQQ</sequence>
<keyword evidence="8" id="KW-1003">Cell membrane</keyword>
<evidence type="ECO:0000313" key="21">
    <source>
        <dbReference type="Proteomes" id="UP000824621"/>
    </source>
</evidence>
<organism evidence="20 21">
    <name type="scientific">Pacificimonas aurantium</name>
    <dbReference type="NCBI Taxonomy" id="1250540"/>
    <lineage>
        <taxon>Bacteria</taxon>
        <taxon>Pseudomonadati</taxon>
        <taxon>Pseudomonadota</taxon>
        <taxon>Alphaproteobacteria</taxon>
        <taxon>Sphingomonadales</taxon>
        <taxon>Sphingosinicellaceae</taxon>
        <taxon>Pacificimonas</taxon>
    </lineage>
</organism>
<evidence type="ECO:0000256" key="3">
    <source>
        <dbReference type="ARBA" id="ARBA00005119"/>
    </source>
</evidence>
<evidence type="ECO:0000256" key="14">
    <source>
        <dbReference type="ARBA" id="ARBA00023098"/>
    </source>
</evidence>
<evidence type="ECO:0000256" key="4">
    <source>
        <dbReference type="ARBA" id="ARBA00005189"/>
    </source>
</evidence>
<evidence type="ECO:0000256" key="6">
    <source>
        <dbReference type="ARBA" id="ARBA00012487"/>
    </source>
</evidence>
<evidence type="ECO:0000256" key="18">
    <source>
        <dbReference type="RuleBase" id="RU003938"/>
    </source>
</evidence>
<evidence type="ECO:0000256" key="5">
    <source>
        <dbReference type="ARBA" id="ARBA00010185"/>
    </source>
</evidence>
<evidence type="ECO:0000256" key="12">
    <source>
        <dbReference type="ARBA" id="ARBA00022695"/>
    </source>
</evidence>
<evidence type="ECO:0000256" key="15">
    <source>
        <dbReference type="ARBA" id="ARBA00023136"/>
    </source>
</evidence>
<keyword evidence="10 18" id="KW-0808">Transferase</keyword>
<dbReference type="InterPro" id="IPR000374">
    <property type="entry name" value="PC_trans"/>
</dbReference>
<comment type="similarity">
    <text evidence="5 18">Belongs to the CDS family.</text>
</comment>
<feature type="transmembrane region" description="Helical" evidence="19">
    <location>
        <begin position="132"/>
        <end position="150"/>
    </location>
</feature>
<keyword evidence="15 19" id="KW-0472">Membrane</keyword>
<gene>
    <name evidence="20" type="ORF">KCN53_08110</name>
</gene>